<proteinExistence type="predicted"/>
<reference evidence="2" key="1">
    <citation type="submission" date="2020-11" db="EMBL/GenBank/DDBJ databases">
        <authorList>
            <consortium name="DOE Joint Genome Institute"/>
            <person name="Ahrendt S."/>
            <person name="Riley R."/>
            <person name="Andreopoulos W."/>
            <person name="Labutti K."/>
            <person name="Pangilinan J."/>
            <person name="Ruiz-Duenas F.J."/>
            <person name="Barrasa J.M."/>
            <person name="Sanchez-Garcia M."/>
            <person name="Camarero S."/>
            <person name="Miyauchi S."/>
            <person name="Serrano A."/>
            <person name="Linde D."/>
            <person name="Babiker R."/>
            <person name="Drula E."/>
            <person name="Ayuso-Fernandez I."/>
            <person name="Pacheco R."/>
            <person name="Padilla G."/>
            <person name="Ferreira P."/>
            <person name="Barriuso J."/>
            <person name="Kellner H."/>
            <person name="Castanera R."/>
            <person name="Alfaro M."/>
            <person name="Ramirez L."/>
            <person name="Pisabarro A.G."/>
            <person name="Kuo A."/>
            <person name="Tritt A."/>
            <person name="Lipzen A."/>
            <person name="He G."/>
            <person name="Yan M."/>
            <person name="Ng V."/>
            <person name="Cullen D."/>
            <person name="Martin F."/>
            <person name="Rosso M.-N."/>
            <person name="Henrissat B."/>
            <person name="Hibbett D."/>
            <person name="Martinez A.T."/>
            <person name="Grigoriev I.V."/>
        </authorList>
    </citation>
    <scope>NUCLEOTIDE SEQUENCE</scope>
    <source>
        <strain evidence="2">CIRM-BRFM 674</strain>
    </source>
</reference>
<protein>
    <submittedName>
        <fullName evidence="2">Uncharacterized protein</fullName>
    </submittedName>
</protein>
<dbReference type="OrthoDB" id="3236720at2759"/>
<dbReference type="EMBL" id="MU155247">
    <property type="protein sequence ID" value="KAF9477928.1"/>
    <property type="molecule type" value="Genomic_DNA"/>
</dbReference>
<keyword evidence="3" id="KW-1185">Reference proteome</keyword>
<name>A0A9P5YZG6_9AGAR</name>
<evidence type="ECO:0000256" key="1">
    <source>
        <dbReference type="SAM" id="SignalP"/>
    </source>
</evidence>
<feature type="chain" id="PRO_5040387938" evidence="1">
    <location>
        <begin position="21"/>
        <end position="205"/>
    </location>
</feature>
<keyword evidence="1" id="KW-0732">Signal</keyword>
<accession>A0A9P5YZG6</accession>
<gene>
    <name evidence="2" type="ORF">BDN70DRAFT_880626</name>
</gene>
<dbReference type="Proteomes" id="UP000807469">
    <property type="component" value="Unassembled WGS sequence"/>
</dbReference>
<evidence type="ECO:0000313" key="2">
    <source>
        <dbReference type="EMBL" id="KAF9477928.1"/>
    </source>
</evidence>
<feature type="signal peptide" evidence="1">
    <location>
        <begin position="1"/>
        <end position="20"/>
    </location>
</feature>
<sequence length="205" mass="22305">MVAVVVKVLSLFSLVVGVLSSPLSARSSGDVSAVSHDISFNNWGGLSSLSGFDNFYGSNDFYGSRNEQIIIVEQEQVCSVQEVVIIQQQLAIIQEFAKRIITQQICDVETQVIVLEQFHGNFRQFRNDVSRQSGRSIGYDHNVASMIGQLMNQDGSFNSHDFGFNGTDIGKNTVVPSGSNWNNSTSPQNVKSILSSIASNSTTSS</sequence>
<comment type="caution">
    <text evidence="2">The sequence shown here is derived from an EMBL/GenBank/DDBJ whole genome shotgun (WGS) entry which is preliminary data.</text>
</comment>
<dbReference type="AlphaFoldDB" id="A0A9P5YZG6"/>
<evidence type="ECO:0000313" key="3">
    <source>
        <dbReference type="Proteomes" id="UP000807469"/>
    </source>
</evidence>
<organism evidence="2 3">
    <name type="scientific">Pholiota conissans</name>
    <dbReference type="NCBI Taxonomy" id="109636"/>
    <lineage>
        <taxon>Eukaryota</taxon>
        <taxon>Fungi</taxon>
        <taxon>Dikarya</taxon>
        <taxon>Basidiomycota</taxon>
        <taxon>Agaricomycotina</taxon>
        <taxon>Agaricomycetes</taxon>
        <taxon>Agaricomycetidae</taxon>
        <taxon>Agaricales</taxon>
        <taxon>Agaricineae</taxon>
        <taxon>Strophariaceae</taxon>
        <taxon>Pholiota</taxon>
    </lineage>
</organism>